<gene>
    <name evidence="9" type="ORF">UE46_15145</name>
</gene>
<dbReference type="InterPro" id="IPR011013">
    <property type="entry name" value="Gal_mutarotase_sf_dom"/>
</dbReference>
<dbReference type="GO" id="GO:0030246">
    <property type="term" value="F:carbohydrate binding"/>
    <property type="evidence" value="ECO:0007669"/>
    <property type="project" value="InterPro"/>
</dbReference>
<keyword evidence="3" id="KW-0808">Transferase</keyword>
<dbReference type="PIRSF" id="PIRSF036289">
    <property type="entry name" value="Glycosyl_hydrolase_malt_phosph"/>
    <property type="match status" value="1"/>
</dbReference>
<dbReference type="PANTHER" id="PTHR11051">
    <property type="entry name" value="GLYCOSYL HYDROLASE-RELATED"/>
    <property type="match status" value="1"/>
</dbReference>
<evidence type="ECO:0000313" key="9">
    <source>
        <dbReference type="EMBL" id="AQY52225.1"/>
    </source>
</evidence>
<evidence type="ECO:0000313" key="10">
    <source>
        <dbReference type="Proteomes" id="UP000223060"/>
    </source>
</evidence>
<dbReference type="InterPro" id="IPR008928">
    <property type="entry name" value="6-hairpin_glycosidase_sf"/>
</dbReference>
<dbReference type="EMBL" id="CP011102">
    <property type="protein sequence ID" value="AQY52225.1"/>
    <property type="molecule type" value="Genomic_DNA"/>
</dbReference>
<evidence type="ECO:0000259" key="8">
    <source>
        <dbReference type="Pfam" id="PF03636"/>
    </source>
</evidence>
<dbReference type="Gene3D" id="2.60.420.10">
    <property type="entry name" value="Maltose phosphorylase, domain 3"/>
    <property type="match status" value="1"/>
</dbReference>
<name>A0A1S7FXY9_9LIST</name>
<keyword evidence="9" id="KW-0378">Hydrolase</keyword>
<proteinExistence type="inferred from homology"/>
<feature type="active site" description="Proton donor" evidence="4">
    <location>
        <position position="466"/>
    </location>
</feature>
<evidence type="ECO:0000259" key="7">
    <source>
        <dbReference type="Pfam" id="PF03633"/>
    </source>
</evidence>
<dbReference type="InterPro" id="IPR005196">
    <property type="entry name" value="Glyco_hydro_65_N"/>
</dbReference>
<comment type="similarity">
    <text evidence="1">Belongs to the glycosyl hydrolase 65 family.</text>
</comment>
<evidence type="ECO:0000256" key="3">
    <source>
        <dbReference type="ARBA" id="ARBA00022679"/>
    </source>
</evidence>
<keyword evidence="2" id="KW-0328">Glycosyltransferase</keyword>
<dbReference type="Pfam" id="PF03633">
    <property type="entry name" value="Glyco_hydro_65C"/>
    <property type="match status" value="1"/>
</dbReference>
<feature type="binding site" evidence="5">
    <location>
        <begin position="326"/>
        <end position="327"/>
    </location>
    <ligand>
        <name>substrate</name>
    </ligand>
</feature>
<dbReference type="Pfam" id="PF03632">
    <property type="entry name" value="Glyco_hydro_65m"/>
    <property type="match status" value="1"/>
</dbReference>
<evidence type="ECO:0000256" key="1">
    <source>
        <dbReference type="ARBA" id="ARBA00006768"/>
    </source>
</evidence>
<feature type="binding site" evidence="5">
    <location>
        <begin position="566"/>
        <end position="567"/>
    </location>
    <ligand>
        <name>substrate</name>
    </ligand>
</feature>
<keyword evidence="10" id="KW-1185">Reference proteome</keyword>
<evidence type="ECO:0000259" key="6">
    <source>
        <dbReference type="Pfam" id="PF03632"/>
    </source>
</evidence>
<dbReference type="Pfam" id="PF03636">
    <property type="entry name" value="Glyco_hydro_65N"/>
    <property type="match status" value="1"/>
</dbReference>
<dbReference type="GO" id="GO:0004553">
    <property type="term" value="F:hydrolase activity, hydrolyzing O-glycosyl compounds"/>
    <property type="evidence" value="ECO:0007669"/>
    <property type="project" value="TreeGrafter"/>
</dbReference>
<dbReference type="InterPro" id="IPR037018">
    <property type="entry name" value="GH65_N"/>
</dbReference>
<dbReference type="KEGG" id="lwi:UE46_15145"/>
<dbReference type="AlphaFoldDB" id="A0A1S7FXY9"/>
<sequence length="730" mass="82614">MSRISVLRESKIDPHYFDTYASLMTTGNGYMGVRAGFEEDYPEQTRGMFVAGIYNKAQGQVSSDLVNLPDVTRFEIEIDGVNFSMHSGEVQGFERVLDLATGEVCRELVWQHPNGKRFELCLKRFVSKKELHKVYAKVVITSLSGDADVRIRTGIDGQQTNFGTQHLVEKSLRVFSETWMQGGYVTTQSGQDVTVTSMISTPGSFAAKNRQLLVTVNEKLVANEPFLLEKVSVIASSLETDNPAEFGLGEIREARSYEEALAESRGSWQEFWQDYRVEVTSENAFDQLALDFAAYHLEAMTPAHDERFSVGAKGLTGEGYKGHVFWDTEIFIAPFHLYNHPEKARKLLRYRYLHLEQAREKAAINGYQGALFPWESAFSGEEETPEFAAINVRTGKRQKVASALAEHHIVADVAHAVVNYYEASQDELFMEHDGLQILQETARFWLSRAVLKDGKYVILDVIGPDEYTEHVDNNAYTNYLAHENVYQTLRFMARYGQKHTPFYDLCEAFLRKIYLPQADASKLIPQDDTFLSKPEIDLTEYKARQGSQAILLDYSRAEVNEMQILKQADVVMLLYLMPNLFAEDIVARNLDYYEAHTIHDSSLSKAIHAIVANRVDQQDKAYRFFEEACRIDLEAAPGGTDEGVHAASLGAIWLTAIFGFGGVAIADGELHLNPRLPAGWKRLAFSFVWHGERLEIELESDKIRVTKETTAPIQIHIFGEKHRMTTGLEI</sequence>
<organism evidence="9 10">
    <name type="scientific">Listeria weihenstephanensis</name>
    <dbReference type="NCBI Taxonomy" id="1006155"/>
    <lineage>
        <taxon>Bacteria</taxon>
        <taxon>Bacillati</taxon>
        <taxon>Bacillota</taxon>
        <taxon>Bacilli</taxon>
        <taxon>Bacillales</taxon>
        <taxon>Listeriaceae</taxon>
        <taxon>Listeria</taxon>
    </lineage>
</organism>
<dbReference type="GO" id="GO:0005975">
    <property type="term" value="P:carbohydrate metabolic process"/>
    <property type="evidence" value="ECO:0007669"/>
    <property type="project" value="InterPro"/>
</dbReference>
<dbReference type="InterPro" id="IPR017045">
    <property type="entry name" value="Malt_Pase/Glycosyl_Hdrlase"/>
</dbReference>
<dbReference type="GO" id="GO:0016757">
    <property type="term" value="F:glycosyltransferase activity"/>
    <property type="evidence" value="ECO:0007669"/>
    <property type="project" value="UniProtKB-KW"/>
</dbReference>
<evidence type="ECO:0000256" key="5">
    <source>
        <dbReference type="PIRSR" id="PIRSR036289-51"/>
    </source>
</evidence>
<feature type="domain" description="Glycoside hydrolase family 65 N-terminal" evidence="8">
    <location>
        <begin position="9"/>
        <end position="237"/>
    </location>
</feature>
<evidence type="ECO:0000256" key="2">
    <source>
        <dbReference type="ARBA" id="ARBA00022676"/>
    </source>
</evidence>
<dbReference type="PANTHER" id="PTHR11051:SF8">
    <property type="entry name" value="PROTEIN-GLUCOSYLGALACTOSYLHYDROXYLYSINE GLUCOSIDASE"/>
    <property type="match status" value="1"/>
</dbReference>
<dbReference type="Gene3D" id="2.70.98.40">
    <property type="entry name" value="Glycoside hydrolase, family 65, N-terminal domain"/>
    <property type="match status" value="1"/>
</dbReference>
<dbReference type="SUPFAM" id="SSF74650">
    <property type="entry name" value="Galactose mutarotase-like"/>
    <property type="match status" value="1"/>
</dbReference>
<accession>A0A1S7FXY9</accession>
<protein>
    <submittedName>
        <fullName evidence="9">Glycosyl hydrolase family 65</fullName>
    </submittedName>
</protein>
<dbReference type="InterPro" id="IPR005194">
    <property type="entry name" value="Glyco_hydro_65_C"/>
</dbReference>
<evidence type="ECO:0000256" key="4">
    <source>
        <dbReference type="PIRSR" id="PIRSR036289-50"/>
    </source>
</evidence>
<feature type="domain" description="Glycoside hydrolase family 65 C-terminal" evidence="7">
    <location>
        <begin position="666"/>
        <end position="723"/>
    </location>
</feature>
<dbReference type="Gene3D" id="1.50.10.10">
    <property type="match status" value="1"/>
</dbReference>
<feature type="domain" description="Glycoside hydrolase family 65 central catalytic" evidence="6">
    <location>
        <begin position="292"/>
        <end position="653"/>
    </location>
</feature>
<dbReference type="InterPro" id="IPR005195">
    <property type="entry name" value="Glyco_hydro_65_M"/>
</dbReference>
<dbReference type="SUPFAM" id="SSF48208">
    <property type="entry name" value="Six-hairpin glycosidases"/>
    <property type="match status" value="1"/>
</dbReference>
<dbReference type="InterPro" id="IPR012341">
    <property type="entry name" value="6hp_glycosidase-like_sf"/>
</dbReference>
<reference evidence="10" key="1">
    <citation type="submission" date="2015-03" db="EMBL/GenBank/DDBJ databases">
        <authorList>
            <person name="Ferrari E."/>
            <person name="Walter M.C."/>
            <person name="Huptas C."/>
            <person name="Scherer S."/>
            <person name="Mueller-Herbst S."/>
        </authorList>
    </citation>
    <scope>NUCLEOTIDE SEQUENCE [LARGE SCALE GENOMIC DNA]</scope>
    <source>
        <strain evidence="10">LWP01</strain>
    </source>
</reference>
<dbReference type="Proteomes" id="UP000223060">
    <property type="component" value="Chromosome"/>
</dbReference>